<proteinExistence type="predicted"/>
<evidence type="ECO:0000313" key="2">
    <source>
        <dbReference type="Proteomes" id="UP000827092"/>
    </source>
</evidence>
<name>A0AAV6TS14_9ARAC</name>
<organism evidence="1 2">
    <name type="scientific">Oedothorax gibbosus</name>
    <dbReference type="NCBI Taxonomy" id="931172"/>
    <lineage>
        <taxon>Eukaryota</taxon>
        <taxon>Metazoa</taxon>
        <taxon>Ecdysozoa</taxon>
        <taxon>Arthropoda</taxon>
        <taxon>Chelicerata</taxon>
        <taxon>Arachnida</taxon>
        <taxon>Araneae</taxon>
        <taxon>Araneomorphae</taxon>
        <taxon>Entelegynae</taxon>
        <taxon>Araneoidea</taxon>
        <taxon>Linyphiidae</taxon>
        <taxon>Erigoninae</taxon>
        <taxon>Oedothorax</taxon>
    </lineage>
</organism>
<protein>
    <submittedName>
        <fullName evidence="1">Uncharacterized protein</fullName>
    </submittedName>
</protein>
<dbReference type="Proteomes" id="UP000827092">
    <property type="component" value="Unassembled WGS sequence"/>
</dbReference>
<sequence>MQCLKCLTVSSPPVPPSGTFLTGLLSQQTDPLGIPLPPLAAPFGQASCLNRQTPSGSPVPLAAPFGQASCLNRQTPSGSPCPP</sequence>
<reference evidence="1 2" key="1">
    <citation type="journal article" date="2022" name="Nat. Ecol. Evol.">
        <title>A masculinizing supergene underlies an exaggerated male reproductive morph in a spider.</title>
        <authorList>
            <person name="Hendrickx F."/>
            <person name="De Corte Z."/>
            <person name="Sonet G."/>
            <person name="Van Belleghem S.M."/>
            <person name="Kostlbacher S."/>
            <person name="Vangestel C."/>
        </authorList>
    </citation>
    <scope>NUCLEOTIDE SEQUENCE [LARGE SCALE GENOMIC DNA]</scope>
    <source>
        <strain evidence="1">W744_W776</strain>
    </source>
</reference>
<accession>A0AAV6TS14</accession>
<keyword evidence="2" id="KW-1185">Reference proteome</keyword>
<dbReference type="EMBL" id="JAFNEN010001135">
    <property type="protein sequence ID" value="KAG8174825.1"/>
    <property type="molecule type" value="Genomic_DNA"/>
</dbReference>
<gene>
    <name evidence="1" type="ORF">JTE90_023554</name>
</gene>
<comment type="caution">
    <text evidence="1">The sequence shown here is derived from an EMBL/GenBank/DDBJ whole genome shotgun (WGS) entry which is preliminary data.</text>
</comment>
<evidence type="ECO:0000313" key="1">
    <source>
        <dbReference type="EMBL" id="KAG8174825.1"/>
    </source>
</evidence>
<dbReference type="AlphaFoldDB" id="A0AAV6TS14"/>